<proteinExistence type="predicted"/>
<gene>
    <name evidence="1" type="ORF">CLV32_3587</name>
</gene>
<accession>A0A4R6IF49</accession>
<dbReference type="PROSITE" id="PS51257">
    <property type="entry name" value="PROKAR_LIPOPROTEIN"/>
    <property type="match status" value="1"/>
</dbReference>
<evidence type="ECO:0000313" key="1">
    <source>
        <dbReference type="EMBL" id="TDO20950.1"/>
    </source>
</evidence>
<keyword evidence="2" id="KW-1185">Reference proteome</keyword>
<dbReference type="AlphaFoldDB" id="A0A4R6IF49"/>
<dbReference type="EMBL" id="SNWM01000004">
    <property type="protein sequence ID" value="TDO20950.1"/>
    <property type="molecule type" value="Genomic_DNA"/>
</dbReference>
<reference evidence="1 2" key="1">
    <citation type="submission" date="2019-03" db="EMBL/GenBank/DDBJ databases">
        <title>Genomic Encyclopedia of Archaeal and Bacterial Type Strains, Phase II (KMG-II): from individual species to whole genera.</title>
        <authorList>
            <person name="Goeker M."/>
        </authorList>
    </citation>
    <scope>NUCLEOTIDE SEQUENCE [LARGE SCALE GENOMIC DNA]</scope>
    <source>
        <strain evidence="1 2">DSM 19034</strain>
    </source>
</reference>
<protein>
    <submittedName>
        <fullName evidence="1">Uncharacterized protein</fullName>
    </submittedName>
</protein>
<name>A0A4R6IF49_9SPHI</name>
<comment type="caution">
    <text evidence="1">The sequence shown here is derived from an EMBL/GenBank/DDBJ whole genome shotgun (WGS) entry which is preliminary data.</text>
</comment>
<evidence type="ECO:0000313" key="2">
    <source>
        <dbReference type="Proteomes" id="UP000295499"/>
    </source>
</evidence>
<organism evidence="1 2">
    <name type="scientific">Pedobacter duraquae</name>
    <dbReference type="NCBI Taxonomy" id="425511"/>
    <lineage>
        <taxon>Bacteria</taxon>
        <taxon>Pseudomonadati</taxon>
        <taxon>Bacteroidota</taxon>
        <taxon>Sphingobacteriia</taxon>
        <taxon>Sphingobacteriales</taxon>
        <taxon>Sphingobacteriaceae</taxon>
        <taxon>Pedobacter</taxon>
    </lineage>
</organism>
<dbReference type="Proteomes" id="UP000295499">
    <property type="component" value="Unassembled WGS sequence"/>
</dbReference>
<sequence length="121" mass="13848">MGKMIGLLIIVLLLGCVSDEYGCLSDVEYDYHQHYNLILKKKKLSGRLVSLWGVNPENNEESNYESQNGYMQNAYDYLEVGDTIVKDSAAYFLLVRKPNKSYIFTFGCNTPKTIDSILYIK</sequence>